<feature type="compositionally biased region" description="Basic and acidic residues" evidence="1">
    <location>
        <begin position="519"/>
        <end position="536"/>
    </location>
</feature>
<accession>A0A815JP39</accession>
<gene>
    <name evidence="3" type="ORF">GPM918_LOCUS32509</name>
    <name evidence="4" type="ORF">SRO942_LOCUS33179</name>
</gene>
<dbReference type="AlphaFoldDB" id="A0A815JP39"/>
<dbReference type="EMBL" id="CAJOBC010082047">
    <property type="protein sequence ID" value="CAF4280049.1"/>
    <property type="molecule type" value="Genomic_DNA"/>
</dbReference>
<dbReference type="Proteomes" id="UP000663829">
    <property type="component" value="Unassembled WGS sequence"/>
</dbReference>
<keyword evidence="2" id="KW-0732">Signal</keyword>
<feature type="compositionally biased region" description="Basic and acidic residues" evidence="1">
    <location>
        <begin position="243"/>
        <end position="263"/>
    </location>
</feature>
<protein>
    <submittedName>
        <fullName evidence="3">Uncharacterized protein</fullName>
    </submittedName>
</protein>
<keyword evidence="5" id="KW-1185">Reference proteome</keyword>
<evidence type="ECO:0000313" key="3">
    <source>
        <dbReference type="EMBL" id="CAF1384833.1"/>
    </source>
</evidence>
<evidence type="ECO:0000313" key="4">
    <source>
        <dbReference type="EMBL" id="CAF4280049.1"/>
    </source>
</evidence>
<organism evidence="3 5">
    <name type="scientific">Didymodactylos carnosus</name>
    <dbReference type="NCBI Taxonomy" id="1234261"/>
    <lineage>
        <taxon>Eukaryota</taxon>
        <taxon>Metazoa</taxon>
        <taxon>Spiralia</taxon>
        <taxon>Gnathifera</taxon>
        <taxon>Rotifera</taxon>
        <taxon>Eurotatoria</taxon>
        <taxon>Bdelloidea</taxon>
        <taxon>Philodinida</taxon>
        <taxon>Philodinidae</taxon>
        <taxon>Didymodactylos</taxon>
    </lineage>
</organism>
<feature type="compositionally biased region" description="Basic and acidic residues" evidence="1">
    <location>
        <begin position="476"/>
        <end position="511"/>
    </location>
</feature>
<sequence length="768" mass="86732">FEQSEETKIMSIMNLLLILLLINVHSSESVVKVSDKSSADKAANTKLSPTKLDTKSDHEVDSVDDTTLLGTVIIVGCSHKAINDNRQEVAATMSAKLNENLKSTQKITEEHKVSIENVKEINSTHSEIQYSCKGKKENLEKIKTSLKDSCKSHDIKDTVDKYAEKKTADNKETKPATDTPIKTADKAIDQKQTKQSTTIKKDDDAESTKNKQTKTADQTKESTLSSNQPVIDTKQQQNALKTKQPDEKTGESSDTKPSADKHTTPKPVTTKTAEHHEQTPTDKKHEKPQSDDKKPTTTKPDDHSKQPDSSAHKTTEKPTKSSDDKHEKDVVKTGNVRINHEKHDVKEDNDNILSGTLILEDCDCRESLSADSKEFEETVSKIVNEYLLEHDQIDEKHIVNVVKVIDHDGYTEIHYTCTVVKKEHIEKVKTSLKEGCKKDIRLMSPDHALLKREPIHVNKDAIKLLQLKNTIQKIKDKVTTKSKDSKVETQKDKPNSQDKKTTTTRKTDDQRPNTTPTAKTEDKKTATDKKDDHGKQQDSPAHTTVHKNAENDYHTCDHKVESKDDKTVSGVIMLKDCNHKSLNDNKQEIEHEINTKPSADKHTTPKPVTTKTAEHHEQTPTEKKHEKPQSDDKKPTTTKPDDHSRQPKDHDEKTAPATGEKPKDDHKHEPHQEDKTVTKEKDVKKTVEINHESHHIVAKDDKTLEGTLIVKNCDHKSLKDDKKSVGDEIEKKVNSHLRDQHKVNQEVKIDVHDVEELNSTHSALHYKC</sequence>
<proteinExistence type="predicted"/>
<feature type="non-terminal residue" evidence="3">
    <location>
        <position position="768"/>
    </location>
</feature>
<feature type="compositionally biased region" description="Polar residues" evidence="1">
    <location>
        <begin position="213"/>
        <end position="241"/>
    </location>
</feature>
<name>A0A815JP39_9BILA</name>
<feature type="compositionally biased region" description="Basic and acidic residues" evidence="1">
    <location>
        <begin position="272"/>
        <end position="331"/>
    </location>
</feature>
<feature type="region of interest" description="Disordered" evidence="1">
    <location>
        <begin position="165"/>
        <end position="337"/>
    </location>
</feature>
<feature type="compositionally biased region" description="Basic and acidic residues" evidence="1">
    <location>
        <begin position="165"/>
        <end position="175"/>
    </location>
</feature>
<feature type="chain" id="PRO_5036411824" evidence="2">
    <location>
        <begin position="30"/>
        <end position="768"/>
    </location>
</feature>
<evidence type="ECO:0000256" key="2">
    <source>
        <dbReference type="SAM" id="SignalP"/>
    </source>
</evidence>
<feature type="region of interest" description="Disordered" evidence="1">
    <location>
        <begin position="476"/>
        <end position="550"/>
    </location>
</feature>
<feature type="compositionally biased region" description="Basic and acidic residues" evidence="1">
    <location>
        <begin position="612"/>
        <end position="684"/>
    </location>
</feature>
<feature type="compositionally biased region" description="Basic and acidic residues" evidence="1">
    <location>
        <begin position="183"/>
        <end position="192"/>
    </location>
</feature>
<evidence type="ECO:0000313" key="5">
    <source>
        <dbReference type="Proteomes" id="UP000663829"/>
    </source>
</evidence>
<feature type="compositionally biased region" description="Basic and acidic residues" evidence="1">
    <location>
        <begin position="592"/>
        <end position="603"/>
    </location>
</feature>
<feature type="signal peptide" evidence="2">
    <location>
        <begin position="1"/>
        <end position="29"/>
    </location>
</feature>
<feature type="non-terminal residue" evidence="3">
    <location>
        <position position="1"/>
    </location>
</feature>
<feature type="compositionally biased region" description="Basic and acidic residues" evidence="1">
    <location>
        <begin position="199"/>
        <end position="209"/>
    </location>
</feature>
<comment type="caution">
    <text evidence="3">The sequence shown here is derived from an EMBL/GenBank/DDBJ whole genome shotgun (WGS) entry which is preliminary data.</text>
</comment>
<feature type="region of interest" description="Disordered" evidence="1">
    <location>
        <begin position="592"/>
        <end position="684"/>
    </location>
</feature>
<dbReference type="EMBL" id="CAJNOQ010016644">
    <property type="protein sequence ID" value="CAF1384833.1"/>
    <property type="molecule type" value="Genomic_DNA"/>
</dbReference>
<dbReference type="Proteomes" id="UP000681722">
    <property type="component" value="Unassembled WGS sequence"/>
</dbReference>
<reference evidence="3" key="1">
    <citation type="submission" date="2021-02" db="EMBL/GenBank/DDBJ databases">
        <authorList>
            <person name="Nowell W R."/>
        </authorList>
    </citation>
    <scope>NUCLEOTIDE SEQUENCE</scope>
</reference>
<evidence type="ECO:0000256" key="1">
    <source>
        <dbReference type="SAM" id="MobiDB-lite"/>
    </source>
</evidence>